<feature type="region of interest" description="Disordered" evidence="1">
    <location>
        <begin position="60"/>
        <end position="96"/>
    </location>
</feature>
<dbReference type="AlphaFoldDB" id="A0A1D8U4A1"/>
<gene>
    <name evidence="2" type="ORF">BJP34_35765</name>
</gene>
<name>A0A1D8U4A1_9CYAN</name>
<organism evidence="2 3">
    <name type="scientific">Moorena producens PAL-8-15-08-1</name>
    <dbReference type="NCBI Taxonomy" id="1458985"/>
    <lineage>
        <taxon>Bacteria</taxon>
        <taxon>Bacillati</taxon>
        <taxon>Cyanobacteriota</taxon>
        <taxon>Cyanophyceae</taxon>
        <taxon>Coleofasciculales</taxon>
        <taxon>Coleofasciculaceae</taxon>
        <taxon>Moorena</taxon>
    </lineage>
</organism>
<evidence type="ECO:0000313" key="2">
    <source>
        <dbReference type="EMBL" id="AOX04739.1"/>
    </source>
</evidence>
<sequence>MVKPSFVASGGCTSAGEPPNHEIILIRLGVETPDIPEKLMTKVPFKDLDGKRVVFHGSFPQESPNLLGSIGESPNAFKQTDGSDNSDGFTESIHWS</sequence>
<reference evidence="3" key="1">
    <citation type="submission" date="2016-10" db="EMBL/GenBank/DDBJ databases">
        <title>Comparative genomics uncovers the prolific and rare metabolic potential of the cyanobacterial genus Moorea.</title>
        <authorList>
            <person name="Leao T."/>
            <person name="Castelao G."/>
            <person name="Korobeynikov A."/>
            <person name="Monroe E.A."/>
            <person name="Podell S."/>
            <person name="Glukhov E."/>
            <person name="Allen E."/>
            <person name="Gerwick W.H."/>
            <person name="Gerwick L."/>
        </authorList>
    </citation>
    <scope>NUCLEOTIDE SEQUENCE [LARGE SCALE GENOMIC DNA]</scope>
    <source>
        <strain evidence="3">PAL-8-15-08-1</strain>
        <plasmid evidence="3">unnamed</plasmid>
    </source>
</reference>
<keyword evidence="2" id="KW-0614">Plasmid</keyword>
<dbReference type="Proteomes" id="UP000177870">
    <property type="component" value="Plasmid unnamed"/>
</dbReference>
<evidence type="ECO:0000256" key="1">
    <source>
        <dbReference type="SAM" id="MobiDB-lite"/>
    </source>
</evidence>
<dbReference type="KEGG" id="mpro:BJP34_35765"/>
<evidence type="ECO:0000313" key="3">
    <source>
        <dbReference type="Proteomes" id="UP000177870"/>
    </source>
</evidence>
<dbReference type="EMBL" id="CP017600">
    <property type="protein sequence ID" value="AOX04739.1"/>
    <property type="molecule type" value="Genomic_DNA"/>
</dbReference>
<geneLocation type="plasmid" evidence="2 3">
    <name>unnamed</name>
</geneLocation>
<protein>
    <submittedName>
        <fullName evidence="2">Uncharacterized protein</fullName>
    </submittedName>
</protein>
<accession>A0A1D8U4A1</accession>
<feature type="compositionally biased region" description="Polar residues" evidence="1">
    <location>
        <begin position="76"/>
        <end position="96"/>
    </location>
</feature>
<proteinExistence type="predicted"/>